<dbReference type="Proteomes" id="UP000214610">
    <property type="component" value="Unassembled WGS sequence"/>
</dbReference>
<feature type="chain" id="PRO_5011270766" evidence="2">
    <location>
        <begin position="26"/>
        <end position="324"/>
    </location>
</feature>
<evidence type="ECO:0000256" key="1">
    <source>
        <dbReference type="ARBA" id="ARBA00006987"/>
    </source>
</evidence>
<gene>
    <name evidence="3" type="ORF">ADH67_03690</name>
</gene>
<sequence>MKRRALLGTMTAGLVAPMLCGKAFAQSSNGIKLVIPFPAGGGGDVLGRSPLDALSRNLGKDIWVLNRPGAGGNIGTSYLIDEPQKDASFGYVTNGIMCVNRYLYNNMKFDPLTDLEPVGQISKVGLVMVLNTKAIPGVEDYESLVKYSKSHPGEMFFASSGVGTTSHLAGQFFAMQTGLNLTHVPHAGGAAAMVEVLAGRIPFMIDVAANALPHVKKGSLKAIAVTTGERLESLPNIPTMKEIGLKDYELCAWDGYVVPKGAPKELKDQLSKALVKCRSDQKVIERIKMLGAQPVLSDGAEFAEFIKAEAQKWKTLAESISQAK</sequence>
<dbReference type="CDD" id="cd07012">
    <property type="entry name" value="PBP2_Bug_TTT"/>
    <property type="match status" value="1"/>
</dbReference>
<dbReference type="SUPFAM" id="SSF53850">
    <property type="entry name" value="Periplasmic binding protein-like II"/>
    <property type="match status" value="1"/>
</dbReference>
<dbReference type="InterPro" id="IPR005064">
    <property type="entry name" value="BUG"/>
</dbReference>
<dbReference type="AlphaFoldDB" id="A0A227KPD9"/>
<dbReference type="Gene3D" id="3.40.190.10">
    <property type="entry name" value="Periplasmic binding protein-like II"/>
    <property type="match status" value="1"/>
</dbReference>
<comment type="caution">
    <text evidence="3">The sequence shown here is derived from an EMBL/GenBank/DDBJ whole genome shotgun (WGS) entry which is preliminary data.</text>
</comment>
<keyword evidence="4" id="KW-1185">Reference proteome</keyword>
<dbReference type="Gene3D" id="3.40.190.150">
    <property type="entry name" value="Bordetella uptake gene, domain 1"/>
    <property type="match status" value="1"/>
</dbReference>
<keyword evidence="2" id="KW-0732">Signal</keyword>
<evidence type="ECO:0000313" key="4">
    <source>
        <dbReference type="Proteomes" id="UP000214610"/>
    </source>
</evidence>
<evidence type="ECO:0000256" key="2">
    <source>
        <dbReference type="SAM" id="SignalP"/>
    </source>
</evidence>
<dbReference type="GeneID" id="78362480"/>
<dbReference type="RefSeq" id="WP_066594767.1">
    <property type="nucleotide sequence ID" value="NZ_CAJTBZ010000014.1"/>
</dbReference>
<dbReference type="Pfam" id="PF03401">
    <property type="entry name" value="TctC"/>
    <property type="match status" value="1"/>
</dbReference>
<organism evidence="3 4">
    <name type="scientific">Turicimonas muris</name>
    <dbReference type="NCBI Taxonomy" id="1796652"/>
    <lineage>
        <taxon>Bacteria</taxon>
        <taxon>Pseudomonadati</taxon>
        <taxon>Pseudomonadota</taxon>
        <taxon>Betaproteobacteria</taxon>
        <taxon>Burkholderiales</taxon>
        <taxon>Sutterellaceae</taxon>
        <taxon>Turicimonas</taxon>
    </lineage>
</organism>
<feature type="signal peptide" evidence="2">
    <location>
        <begin position="1"/>
        <end position="25"/>
    </location>
</feature>
<comment type="similarity">
    <text evidence="1">Belongs to the UPF0065 (bug) family.</text>
</comment>
<dbReference type="EMBL" id="NHMP01000002">
    <property type="protein sequence ID" value="OXE50120.1"/>
    <property type="molecule type" value="Genomic_DNA"/>
</dbReference>
<protein>
    <submittedName>
        <fullName evidence="3">Tripartite tricarboxylate transporter substrate binding protein</fullName>
    </submittedName>
</protein>
<dbReference type="InterPro" id="IPR042100">
    <property type="entry name" value="Bug_dom1"/>
</dbReference>
<name>A0A227KPD9_9BURK</name>
<evidence type="ECO:0000313" key="3">
    <source>
        <dbReference type="EMBL" id="OXE50120.1"/>
    </source>
</evidence>
<dbReference type="PIRSF" id="PIRSF017082">
    <property type="entry name" value="YflP"/>
    <property type="match status" value="1"/>
</dbReference>
<dbReference type="PANTHER" id="PTHR42928">
    <property type="entry name" value="TRICARBOXYLATE-BINDING PROTEIN"/>
    <property type="match status" value="1"/>
</dbReference>
<reference evidence="4" key="1">
    <citation type="submission" date="2017-05" db="EMBL/GenBank/DDBJ databases">
        <title>Improved OligoMM genomes.</title>
        <authorList>
            <person name="Garzetti D."/>
        </authorList>
    </citation>
    <scope>NUCLEOTIDE SEQUENCE [LARGE SCALE GENOMIC DNA]</scope>
    <source>
        <strain evidence="4">YL45</strain>
    </source>
</reference>
<accession>A0A227KPD9</accession>
<proteinExistence type="inferred from homology"/>
<dbReference type="PANTHER" id="PTHR42928:SF5">
    <property type="entry name" value="BLR1237 PROTEIN"/>
    <property type="match status" value="1"/>
</dbReference>